<sequence length="100" mass="11125">MTAPPSSGATRTCIQSFHSYESDPLKMMCSLERQKKKKEKQSSSSSRDDDVKRWLQRQYRLQISSSTTDREDLIQPFHAAHTSGADPVTGSCGSGCVRLS</sequence>
<gene>
    <name evidence="2" type="ORF">ATANTOWER_008779</name>
</gene>
<keyword evidence="3" id="KW-1185">Reference proteome</keyword>
<accession>A0ABU7B5U5</accession>
<evidence type="ECO:0000313" key="3">
    <source>
        <dbReference type="Proteomes" id="UP001345963"/>
    </source>
</evidence>
<protein>
    <submittedName>
        <fullName evidence="2">Uncharacterized protein</fullName>
    </submittedName>
</protein>
<reference evidence="2 3" key="1">
    <citation type="submission" date="2021-07" db="EMBL/GenBank/DDBJ databases">
        <authorList>
            <person name="Palmer J.M."/>
        </authorList>
    </citation>
    <scope>NUCLEOTIDE SEQUENCE [LARGE SCALE GENOMIC DNA]</scope>
    <source>
        <strain evidence="2 3">AT_MEX2019</strain>
        <tissue evidence="2">Muscle</tissue>
    </source>
</reference>
<proteinExistence type="predicted"/>
<dbReference type="EMBL" id="JAHUTI010041397">
    <property type="protein sequence ID" value="MED6245831.1"/>
    <property type="molecule type" value="Genomic_DNA"/>
</dbReference>
<feature type="region of interest" description="Disordered" evidence="1">
    <location>
        <begin position="81"/>
        <end position="100"/>
    </location>
</feature>
<name>A0ABU7B5U5_9TELE</name>
<evidence type="ECO:0000313" key="2">
    <source>
        <dbReference type="EMBL" id="MED6245831.1"/>
    </source>
</evidence>
<organism evidence="2 3">
    <name type="scientific">Ataeniobius toweri</name>
    <dbReference type="NCBI Taxonomy" id="208326"/>
    <lineage>
        <taxon>Eukaryota</taxon>
        <taxon>Metazoa</taxon>
        <taxon>Chordata</taxon>
        <taxon>Craniata</taxon>
        <taxon>Vertebrata</taxon>
        <taxon>Euteleostomi</taxon>
        <taxon>Actinopterygii</taxon>
        <taxon>Neopterygii</taxon>
        <taxon>Teleostei</taxon>
        <taxon>Neoteleostei</taxon>
        <taxon>Acanthomorphata</taxon>
        <taxon>Ovalentaria</taxon>
        <taxon>Atherinomorphae</taxon>
        <taxon>Cyprinodontiformes</taxon>
        <taxon>Goodeidae</taxon>
        <taxon>Ataeniobius</taxon>
    </lineage>
</organism>
<comment type="caution">
    <text evidence="2">The sequence shown here is derived from an EMBL/GenBank/DDBJ whole genome shotgun (WGS) entry which is preliminary data.</text>
</comment>
<evidence type="ECO:0000256" key="1">
    <source>
        <dbReference type="SAM" id="MobiDB-lite"/>
    </source>
</evidence>
<dbReference type="Proteomes" id="UP001345963">
    <property type="component" value="Unassembled WGS sequence"/>
</dbReference>